<accession>A0A518AL40</accession>
<dbReference type="KEGG" id="amuc:Pan181_15830"/>
<evidence type="ECO:0000313" key="3">
    <source>
        <dbReference type="Proteomes" id="UP000315750"/>
    </source>
</evidence>
<dbReference type="AlphaFoldDB" id="A0A518AL40"/>
<dbReference type="Proteomes" id="UP000315750">
    <property type="component" value="Chromosome"/>
</dbReference>
<dbReference type="OrthoDB" id="257873at2"/>
<gene>
    <name evidence="2" type="ORF">Pan181_15830</name>
</gene>
<dbReference type="InterPro" id="IPR013424">
    <property type="entry name" value="Ice-binding_C"/>
</dbReference>
<evidence type="ECO:0000259" key="1">
    <source>
        <dbReference type="Pfam" id="PF07589"/>
    </source>
</evidence>
<name>A0A518AL40_9BACT</name>
<evidence type="ECO:0000313" key="2">
    <source>
        <dbReference type="EMBL" id="QDU55394.1"/>
    </source>
</evidence>
<reference evidence="2 3" key="1">
    <citation type="submission" date="2019-02" db="EMBL/GenBank/DDBJ databases">
        <title>Deep-cultivation of Planctomycetes and their phenomic and genomic characterization uncovers novel biology.</title>
        <authorList>
            <person name="Wiegand S."/>
            <person name="Jogler M."/>
            <person name="Boedeker C."/>
            <person name="Pinto D."/>
            <person name="Vollmers J."/>
            <person name="Rivas-Marin E."/>
            <person name="Kohn T."/>
            <person name="Peeters S.H."/>
            <person name="Heuer A."/>
            <person name="Rast P."/>
            <person name="Oberbeckmann S."/>
            <person name="Bunk B."/>
            <person name="Jeske O."/>
            <person name="Meyerdierks A."/>
            <person name="Storesund J.E."/>
            <person name="Kallscheuer N."/>
            <person name="Luecker S."/>
            <person name="Lage O.M."/>
            <person name="Pohl T."/>
            <person name="Merkel B.J."/>
            <person name="Hornburger P."/>
            <person name="Mueller R.-W."/>
            <person name="Bruemmer F."/>
            <person name="Labrenz M."/>
            <person name="Spormann A.M."/>
            <person name="Op den Camp H."/>
            <person name="Overmann J."/>
            <person name="Amann R."/>
            <person name="Jetten M.S.M."/>
            <person name="Mascher T."/>
            <person name="Medema M.H."/>
            <person name="Devos D.P."/>
            <person name="Kaster A.-K."/>
            <person name="Ovreas L."/>
            <person name="Rohde M."/>
            <person name="Galperin M.Y."/>
            <person name="Jogler C."/>
        </authorList>
    </citation>
    <scope>NUCLEOTIDE SEQUENCE [LARGE SCALE GENOMIC DNA]</scope>
    <source>
        <strain evidence="2 3">Pan181</strain>
    </source>
</reference>
<keyword evidence="3" id="KW-1185">Reference proteome</keyword>
<sequence length="274" mass="30098">MILNNFAIRTWRSLVNLSFIALVMLCISSSARAELDEVGFQIKISEKEMILEHPDDPDYKMYAMWDTAYQRIQNRNMPWIEVENLEESTGNLTEFSITIGDTDYNFGDTNYGTYALLSDSTPGISISSTSTGDELVVSIGNGGLAPGEIVRFGIDIDPDAGVDGLFPYPDFRLVLFDMNGSDASDNAIASALFVDTNDQSITKTAAAQLEDYEVSGNQSLYYNQILRPYGVMEGIDTFVAGTLTDPTQVPEPSSVVLVGLALVGSTIWYRRKTA</sequence>
<protein>
    <recommendedName>
        <fullName evidence="1">Ice-binding protein C-terminal domain-containing protein</fullName>
    </recommendedName>
</protein>
<proteinExistence type="predicted"/>
<dbReference type="NCBIfam" id="TIGR02595">
    <property type="entry name" value="PEP_CTERM"/>
    <property type="match status" value="1"/>
</dbReference>
<feature type="domain" description="Ice-binding protein C-terminal" evidence="1">
    <location>
        <begin position="248"/>
        <end position="271"/>
    </location>
</feature>
<organism evidence="2 3">
    <name type="scientific">Aeoliella mucimassa</name>
    <dbReference type="NCBI Taxonomy" id="2527972"/>
    <lineage>
        <taxon>Bacteria</taxon>
        <taxon>Pseudomonadati</taxon>
        <taxon>Planctomycetota</taxon>
        <taxon>Planctomycetia</taxon>
        <taxon>Pirellulales</taxon>
        <taxon>Lacipirellulaceae</taxon>
        <taxon>Aeoliella</taxon>
    </lineage>
</organism>
<dbReference type="Pfam" id="PF07589">
    <property type="entry name" value="PEP-CTERM"/>
    <property type="match status" value="1"/>
</dbReference>
<dbReference type="EMBL" id="CP036278">
    <property type="protein sequence ID" value="QDU55394.1"/>
    <property type="molecule type" value="Genomic_DNA"/>
</dbReference>